<keyword evidence="1 3" id="KW-0378">Hydrolase</keyword>
<dbReference type="PANTHER" id="PTHR43156:SF2">
    <property type="entry name" value="STAGE II SPORULATION PROTEIN E"/>
    <property type="match status" value="1"/>
</dbReference>
<dbReference type="SMART" id="SM00331">
    <property type="entry name" value="PP2C_SIG"/>
    <property type="match status" value="1"/>
</dbReference>
<organism evidence="3 4">
    <name type="scientific">Actinomadura fibrosa</name>
    <dbReference type="NCBI Taxonomy" id="111802"/>
    <lineage>
        <taxon>Bacteria</taxon>
        <taxon>Bacillati</taxon>
        <taxon>Actinomycetota</taxon>
        <taxon>Actinomycetes</taxon>
        <taxon>Streptosporangiales</taxon>
        <taxon>Thermomonosporaceae</taxon>
        <taxon>Actinomadura</taxon>
    </lineage>
</organism>
<reference evidence="4" key="1">
    <citation type="journal article" date="2019" name="Int. J. Syst. Evol. Microbiol.">
        <title>The Global Catalogue of Microorganisms (GCM) 10K type strain sequencing project: providing services to taxonomists for standard genome sequencing and annotation.</title>
        <authorList>
            <consortium name="The Broad Institute Genomics Platform"/>
            <consortium name="The Broad Institute Genome Sequencing Center for Infectious Disease"/>
            <person name="Wu L."/>
            <person name="Ma J."/>
        </authorList>
    </citation>
    <scope>NUCLEOTIDE SEQUENCE [LARGE SCALE GENOMIC DNA]</scope>
    <source>
        <strain evidence="4">JCM 9371</strain>
    </source>
</reference>
<dbReference type="InterPro" id="IPR001932">
    <property type="entry name" value="PPM-type_phosphatase-like_dom"/>
</dbReference>
<keyword evidence="4" id="KW-1185">Reference proteome</keyword>
<proteinExistence type="predicted"/>
<evidence type="ECO:0000259" key="2">
    <source>
        <dbReference type="SMART" id="SM00331"/>
    </source>
</evidence>
<sequence length="412" mass="43879">MSYRVAVIETEPGETPPELLAALHEINADVEIVAGGAGPPLGPPAAPPDFLLVPAAAPERLLRELNPGSGDGAGPATVVYADSGFEALDRHVLLGRDYVVPPFRPWLLRARFQTCLQRARLNQSLDESQARLRLHAYDRELQIGREIQSGFLPDRIPQPDGWEIDVRFHPARMVAGDFYDAFELVNGRRIAIVVADVCDKGVGAALFMALIRSLLRHTAEHSGLQSLILGDEEQAAELTVVGATPLINAVRGTNGYLTRNHLSQGYFATLFFGVLDPGTGTLVYINGGHNPPVIFGAGAAEPVTLELTGPAVGVVPDCGYAVGHAEIGPGQTLLIYTDGVTEARSAGHEFFGEERLMEVVRGSSGSGAELLDGLERSLRVHVGEAEQFDDITMVAVHRPEEPGGTGLAGEAA</sequence>
<evidence type="ECO:0000256" key="1">
    <source>
        <dbReference type="ARBA" id="ARBA00022801"/>
    </source>
</evidence>
<comment type="caution">
    <text evidence="3">The sequence shown here is derived from an EMBL/GenBank/DDBJ whole genome shotgun (WGS) entry which is preliminary data.</text>
</comment>
<dbReference type="Gene3D" id="3.60.40.10">
    <property type="entry name" value="PPM-type phosphatase domain"/>
    <property type="match status" value="1"/>
</dbReference>
<dbReference type="EC" id="3.1.3.16" evidence="3"/>
<gene>
    <name evidence="3" type="ORF">ACFQZM_29665</name>
</gene>
<dbReference type="Pfam" id="PF07228">
    <property type="entry name" value="SpoIIE"/>
    <property type="match status" value="1"/>
</dbReference>
<evidence type="ECO:0000313" key="3">
    <source>
        <dbReference type="EMBL" id="MFD0688694.1"/>
    </source>
</evidence>
<name>A0ABW2XRK1_9ACTN</name>
<dbReference type="Proteomes" id="UP001597063">
    <property type="component" value="Unassembled WGS sequence"/>
</dbReference>
<dbReference type="GO" id="GO:0004722">
    <property type="term" value="F:protein serine/threonine phosphatase activity"/>
    <property type="evidence" value="ECO:0007669"/>
    <property type="project" value="UniProtKB-EC"/>
</dbReference>
<dbReference type="SUPFAM" id="SSF81606">
    <property type="entry name" value="PP2C-like"/>
    <property type="match status" value="1"/>
</dbReference>
<evidence type="ECO:0000313" key="4">
    <source>
        <dbReference type="Proteomes" id="UP001597063"/>
    </source>
</evidence>
<dbReference type="EMBL" id="JBHTGP010000015">
    <property type="protein sequence ID" value="MFD0688694.1"/>
    <property type="molecule type" value="Genomic_DNA"/>
</dbReference>
<dbReference type="PANTHER" id="PTHR43156">
    <property type="entry name" value="STAGE II SPORULATION PROTEIN E-RELATED"/>
    <property type="match status" value="1"/>
</dbReference>
<feature type="domain" description="PPM-type phosphatase" evidence="2">
    <location>
        <begin position="159"/>
        <end position="398"/>
    </location>
</feature>
<dbReference type="InterPro" id="IPR052016">
    <property type="entry name" value="Bact_Sigma-Reg"/>
</dbReference>
<accession>A0ABW2XRK1</accession>
<dbReference type="InterPro" id="IPR036457">
    <property type="entry name" value="PPM-type-like_dom_sf"/>
</dbReference>
<protein>
    <submittedName>
        <fullName evidence="3">PP2C family protein-serine/threonine phosphatase</fullName>
        <ecNumber evidence="3">3.1.3.16</ecNumber>
    </submittedName>
</protein>
<dbReference type="RefSeq" id="WP_131755111.1">
    <property type="nucleotide sequence ID" value="NZ_CAACUY010000003.1"/>
</dbReference>